<gene>
    <name evidence="2" type="ordered locus">Tter_2589</name>
</gene>
<evidence type="ECO:0000313" key="3">
    <source>
        <dbReference type="Proteomes" id="UP000000323"/>
    </source>
</evidence>
<dbReference type="STRING" id="525904.Tter_2589"/>
<dbReference type="Proteomes" id="UP000000323">
    <property type="component" value="Chromosome 2"/>
</dbReference>
<keyword evidence="1" id="KW-0472">Membrane</keyword>
<accession>D1CIA7</accession>
<sequence length="332" mass="36931">MEIRRYLQPGERIQLLAHKHALCLVRALVPPILLVLLATLSSWGYDLYLGKGQLPLWLLAVVALVAIAWGAYVWLDWSGKALIVTNSRVLWVEHVPGFKEKHWQSPLRGLQNVSASSRWLQRLVRSGDLLLDTRSEGALQVTWITRPHHIAARLGSLIRAAESTPISPINAGGETLPPLVIHSHPVALASELLRPLLLLAVAGLAGWWSGYLVVGIAGLCMSLLWAGWLIDSWSNHEITIDDEKIVEHKVSPLGLREETKSAPISSLQDMSYVIKSPLAYLLQYGDLRLQTAGDTENFFFRHVPSPRKLCDEIARRQRAQRRVSTSSTTVTG</sequence>
<organism evidence="2 3">
    <name type="scientific">Thermobaculum terrenum (strain ATCC BAA-798 / CCMEE 7001 / YNP1)</name>
    <dbReference type="NCBI Taxonomy" id="525904"/>
    <lineage>
        <taxon>Bacteria</taxon>
        <taxon>Bacillati</taxon>
        <taxon>Chloroflexota</taxon>
        <taxon>Chloroflexia</taxon>
        <taxon>Candidatus Thermobaculales</taxon>
        <taxon>Candidatus Thermobaculaceae</taxon>
        <taxon>Thermobaculum</taxon>
    </lineage>
</organism>
<evidence type="ECO:0000313" key="2">
    <source>
        <dbReference type="EMBL" id="ACZ43478.1"/>
    </source>
</evidence>
<keyword evidence="1" id="KW-1133">Transmembrane helix</keyword>
<dbReference type="KEGG" id="ttr:Tter_2589"/>
<reference evidence="3" key="1">
    <citation type="journal article" date="2010" name="Stand. Genomic Sci.">
        <title>Complete genome sequence of 'Thermobaculum terrenum' type strain (YNP1).</title>
        <authorList>
            <person name="Kiss H."/>
            <person name="Cleland D."/>
            <person name="Lapidus A."/>
            <person name="Lucas S."/>
            <person name="Glavina Del Rio T."/>
            <person name="Nolan M."/>
            <person name="Tice H."/>
            <person name="Han C."/>
            <person name="Goodwin L."/>
            <person name="Pitluck S."/>
            <person name="Liolios K."/>
            <person name="Ivanova N."/>
            <person name="Mavromatis K."/>
            <person name="Ovchinnikova G."/>
            <person name="Pati A."/>
            <person name="Chen A."/>
            <person name="Palaniappan K."/>
            <person name="Land M."/>
            <person name="Hauser L."/>
            <person name="Chang Y."/>
            <person name="Jeffries C."/>
            <person name="Lu M."/>
            <person name="Brettin T."/>
            <person name="Detter J."/>
            <person name="Goker M."/>
            <person name="Tindall B."/>
            <person name="Beck B."/>
            <person name="McDermott T."/>
            <person name="Woyke T."/>
            <person name="Bristow J."/>
            <person name="Eisen J."/>
            <person name="Markowitz V."/>
            <person name="Hugenholtz P."/>
            <person name="Kyrpides N."/>
            <person name="Klenk H."/>
            <person name="Cheng J."/>
        </authorList>
    </citation>
    <scope>NUCLEOTIDE SEQUENCE [LARGE SCALE GENOMIC DNA]</scope>
    <source>
        <strain evidence="3">ATCC BAA-798 / YNP1</strain>
    </source>
</reference>
<evidence type="ECO:0000256" key="1">
    <source>
        <dbReference type="SAM" id="Phobius"/>
    </source>
</evidence>
<dbReference type="PANTHER" id="PTHR37938">
    <property type="entry name" value="BLL0215 PROTEIN"/>
    <property type="match status" value="1"/>
</dbReference>
<proteinExistence type="predicted"/>
<dbReference type="RefSeq" id="WP_012876509.1">
    <property type="nucleotide sequence ID" value="NC_013526.1"/>
</dbReference>
<feature type="transmembrane region" description="Helical" evidence="1">
    <location>
        <begin position="56"/>
        <end position="75"/>
    </location>
</feature>
<dbReference type="AlphaFoldDB" id="D1CIA7"/>
<feature type="transmembrane region" description="Helical" evidence="1">
    <location>
        <begin position="21"/>
        <end position="44"/>
    </location>
</feature>
<keyword evidence="3" id="KW-1185">Reference proteome</keyword>
<evidence type="ECO:0008006" key="4">
    <source>
        <dbReference type="Google" id="ProtNLM"/>
    </source>
</evidence>
<dbReference type="HOGENOM" id="CLU_836614_0_0_0"/>
<keyword evidence="1" id="KW-0812">Transmembrane</keyword>
<dbReference type="eggNOG" id="COG3428">
    <property type="taxonomic scope" value="Bacteria"/>
</dbReference>
<dbReference type="OrthoDB" id="152385at2"/>
<name>D1CIA7_THET1</name>
<feature type="transmembrane region" description="Helical" evidence="1">
    <location>
        <begin position="196"/>
        <end position="228"/>
    </location>
</feature>
<dbReference type="EMBL" id="CP001826">
    <property type="protein sequence ID" value="ACZ43478.1"/>
    <property type="molecule type" value="Genomic_DNA"/>
</dbReference>
<dbReference type="PANTHER" id="PTHR37938:SF1">
    <property type="entry name" value="BLL0215 PROTEIN"/>
    <property type="match status" value="1"/>
</dbReference>
<protein>
    <recommendedName>
        <fullName evidence="4">Membrane-flanked domain protein</fullName>
    </recommendedName>
</protein>